<feature type="region of interest" description="Disordered" evidence="1">
    <location>
        <begin position="1"/>
        <end position="36"/>
    </location>
</feature>
<accession>A0A2U3LKV8</accession>
<feature type="domain" description="DNA polymerase III subunit tau-like C-terminal" evidence="2">
    <location>
        <begin position="30"/>
        <end position="117"/>
    </location>
</feature>
<dbReference type="InterPro" id="IPR048448">
    <property type="entry name" value="DnaX-like_C"/>
</dbReference>
<feature type="compositionally biased region" description="Polar residues" evidence="1">
    <location>
        <begin position="1"/>
        <end position="12"/>
    </location>
</feature>
<dbReference type="Pfam" id="PF20964">
    <property type="entry name" value="DnaX_C"/>
    <property type="match status" value="1"/>
</dbReference>
<dbReference type="Gene3D" id="3.30.300.180">
    <property type="match status" value="1"/>
</dbReference>
<dbReference type="InterPro" id="IPR038454">
    <property type="entry name" value="DnaA_N_sf"/>
</dbReference>
<dbReference type="EMBL" id="OMOF01000545">
    <property type="protein sequence ID" value="SPF52585.1"/>
    <property type="molecule type" value="Genomic_DNA"/>
</dbReference>
<evidence type="ECO:0000259" key="2">
    <source>
        <dbReference type="Pfam" id="PF20964"/>
    </source>
</evidence>
<dbReference type="Proteomes" id="UP000238916">
    <property type="component" value="Unassembled WGS sequence"/>
</dbReference>
<sequence length="155" mass="17726">MIPNDLTPSQKTPKAEPKRVDLGNTAPGAKPDLRIEGIQERWNDVLDQVKKRKKSTQAFLMEGKPVQLEENTLTLLFREGCSFHKDKVSQIENRQTIEEVLKQLFGISLTLQNFMENEFQTKQTPDNQELKSQEQALIDKAKEMFGADRVVVKEG</sequence>
<organism evidence="3 4">
    <name type="scientific">Candidatus Desulfosporosinus infrequens</name>
    <dbReference type="NCBI Taxonomy" id="2043169"/>
    <lineage>
        <taxon>Bacteria</taxon>
        <taxon>Bacillati</taxon>
        <taxon>Bacillota</taxon>
        <taxon>Clostridia</taxon>
        <taxon>Eubacteriales</taxon>
        <taxon>Desulfitobacteriaceae</taxon>
        <taxon>Desulfosporosinus</taxon>
    </lineage>
</organism>
<protein>
    <submittedName>
        <fullName evidence="3">DNA polymerase III, subunits gamma and tau</fullName>
        <ecNumber evidence="3">2.7.7.7</ecNumber>
    </submittedName>
</protein>
<dbReference type="AlphaFoldDB" id="A0A2U3LKV8"/>
<reference evidence="4" key="1">
    <citation type="submission" date="2018-02" db="EMBL/GenBank/DDBJ databases">
        <authorList>
            <person name="Hausmann B."/>
        </authorList>
    </citation>
    <scope>NUCLEOTIDE SEQUENCE [LARGE SCALE GENOMIC DNA]</scope>
    <source>
        <strain evidence="4">Peat soil MAG SbF1</strain>
    </source>
</reference>
<evidence type="ECO:0000313" key="3">
    <source>
        <dbReference type="EMBL" id="SPF52585.1"/>
    </source>
</evidence>
<keyword evidence="3" id="KW-0548">Nucleotidyltransferase</keyword>
<evidence type="ECO:0000256" key="1">
    <source>
        <dbReference type="SAM" id="MobiDB-lite"/>
    </source>
</evidence>
<proteinExistence type="predicted"/>
<evidence type="ECO:0000313" key="4">
    <source>
        <dbReference type="Proteomes" id="UP000238916"/>
    </source>
</evidence>
<dbReference type="GO" id="GO:0003887">
    <property type="term" value="F:DNA-directed DNA polymerase activity"/>
    <property type="evidence" value="ECO:0007669"/>
    <property type="project" value="UniProtKB-EC"/>
</dbReference>
<dbReference type="EC" id="2.7.7.7" evidence="3"/>
<gene>
    <name evidence="3" type="ORF">SBF1_590002</name>
</gene>
<name>A0A2U3LKV8_9FIRM</name>
<keyword evidence="3" id="KW-0808">Transferase</keyword>